<evidence type="ECO:0000313" key="1">
    <source>
        <dbReference type="EMBL" id="DAD77874.1"/>
    </source>
</evidence>
<dbReference type="EMBL" id="BK014835">
    <property type="protein sequence ID" value="DAD77874.1"/>
    <property type="molecule type" value="Genomic_DNA"/>
</dbReference>
<reference evidence="1" key="1">
    <citation type="journal article" date="2021" name="Proc. Natl. Acad. Sci. U.S.A.">
        <title>A Catalog of Tens of Thousands of Viruses from Human Metagenomes Reveals Hidden Associations with Chronic Diseases.</title>
        <authorList>
            <person name="Tisza M.J."/>
            <person name="Buck C.B."/>
        </authorList>
    </citation>
    <scope>NUCLEOTIDE SEQUENCE</scope>
    <source>
        <strain evidence="1">Ct73V17</strain>
    </source>
</reference>
<proteinExistence type="predicted"/>
<sequence length="103" mass="11841">MKLLLWGGVAAYWEGEIDQDNGSISIPFNEGYKTYKWAIMSVSASVQEPRLYYTFIFKKGGETSFELLNSSGTLSTFYIDMYADTNILCHADYVLYAHILFFY</sequence>
<protein>
    <submittedName>
        <fullName evidence="1">Uncharacterized protein</fullName>
    </submittedName>
</protein>
<accession>A0A8S5M6M5</accession>
<organism evidence="1">
    <name type="scientific">Siphoviridae sp. ct73V17</name>
    <dbReference type="NCBI Taxonomy" id="2826302"/>
    <lineage>
        <taxon>Viruses</taxon>
        <taxon>Duplodnaviria</taxon>
        <taxon>Heunggongvirae</taxon>
        <taxon>Uroviricota</taxon>
        <taxon>Caudoviricetes</taxon>
    </lineage>
</organism>
<name>A0A8S5M6M5_9CAUD</name>